<name>A0A6J4VEB8_9DEIN</name>
<organism evidence="1">
    <name type="scientific">uncultured Truepera sp</name>
    <dbReference type="NCBI Taxonomy" id="543023"/>
    <lineage>
        <taxon>Bacteria</taxon>
        <taxon>Thermotogati</taxon>
        <taxon>Deinococcota</taxon>
        <taxon>Deinococci</taxon>
        <taxon>Trueperales</taxon>
        <taxon>Trueperaceae</taxon>
        <taxon>Truepera</taxon>
        <taxon>environmental samples</taxon>
    </lineage>
</organism>
<gene>
    <name evidence="1" type="ORF">AVDCRST_MAG86-1715</name>
</gene>
<proteinExistence type="predicted"/>
<evidence type="ECO:0000313" key="1">
    <source>
        <dbReference type="EMBL" id="CAA9571574.1"/>
    </source>
</evidence>
<reference evidence="1" key="1">
    <citation type="submission" date="2020-02" db="EMBL/GenBank/DDBJ databases">
        <authorList>
            <person name="Meier V. D."/>
        </authorList>
    </citation>
    <scope>NUCLEOTIDE SEQUENCE</scope>
    <source>
        <strain evidence="1">AVDCRST_MAG86</strain>
    </source>
</reference>
<protein>
    <submittedName>
        <fullName evidence="1">Uncharacterized protein</fullName>
    </submittedName>
</protein>
<accession>A0A6J4VEB8</accession>
<sequence>MLERTLHDPDLAAYNPTSVWIGVNPAARNVGTPNLFGRKFGNHPQDLLMRVQYAFREGERPY</sequence>
<dbReference type="EMBL" id="CADCWP010000129">
    <property type="protein sequence ID" value="CAA9571574.1"/>
    <property type="molecule type" value="Genomic_DNA"/>
</dbReference>
<dbReference type="AlphaFoldDB" id="A0A6J4VEB8"/>